<gene>
    <name evidence="2" type="ORF">GCM10022295_56500</name>
</gene>
<evidence type="ECO:0000256" key="1">
    <source>
        <dbReference type="SAM" id="MobiDB-lite"/>
    </source>
</evidence>
<organism evidence="2 3">
    <name type="scientific">Streptomyces osmaniensis</name>
    <dbReference type="NCBI Taxonomy" id="593134"/>
    <lineage>
        <taxon>Bacteria</taxon>
        <taxon>Bacillati</taxon>
        <taxon>Actinomycetota</taxon>
        <taxon>Actinomycetes</taxon>
        <taxon>Kitasatosporales</taxon>
        <taxon>Streptomycetaceae</taxon>
        <taxon>Streptomyces</taxon>
    </lineage>
</organism>
<proteinExistence type="predicted"/>
<dbReference type="Proteomes" id="UP001500707">
    <property type="component" value="Unassembled WGS sequence"/>
</dbReference>
<protein>
    <submittedName>
        <fullName evidence="2">Uncharacterized protein</fullName>
    </submittedName>
</protein>
<feature type="region of interest" description="Disordered" evidence="1">
    <location>
        <begin position="83"/>
        <end position="107"/>
    </location>
</feature>
<comment type="caution">
    <text evidence="2">The sequence shown here is derived from an EMBL/GenBank/DDBJ whole genome shotgun (WGS) entry which is preliminary data.</text>
</comment>
<reference evidence="3" key="1">
    <citation type="journal article" date="2019" name="Int. J. Syst. Evol. Microbiol.">
        <title>The Global Catalogue of Microorganisms (GCM) 10K type strain sequencing project: providing services to taxonomists for standard genome sequencing and annotation.</title>
        <authorList>
            <consortium name="The Broad Institute Genomics Platform"/>
            <consortium name="The Broad Institute Genome Sequencing Center for Infectious Disease"/>
            <person name="Wu L."/>
            <person name="Ma J."/>
        </authorList>
    </citation>
    <scope>NUCLEOTIDE SEQUENCE [LARGE SCALE GENOMIC DNA]</scope>
    <source>
        <strain evidence="3">JCM 17656</strain>
    </source>
</reference>
<evidence type="ECO:0000313" key="3">
    <source>
        <dbReference type="Proteomes" id="UP001500707"/>
    </source>
</evidence>
<dbReference type="EMBL" id="BAABCE010000011">
    <property type="protein sequence ID" value="GAA3567276.1"/>
    <property type="molecule type" value="Genomic_DNA"/>
</dbReference>
<keyword evidence="3" id="KW-1185">Reference proteome</keyword>
<evidence type="ECO:0000313" key="2">
    <source>
        <dbReference type="EMBL" id="GAA3567276.1"/>
    </source>
</evidence>
<accession>A0ABP6XHQ7</accession>
<sequence>MGVETRFSGVGTPWAGRGDALFMWDIREERVGMWAFDARSVVLPRVRAGADVGAKVTSGTYNPPGGTRVQQAWQRYSTSVRRPAVRPYGRPAGPSDPACPVRPAACR</sequence>
<name>A0ABP6XHQ7_9ACTN</name>